<dbReference type="InterPro" id="IPR011599">
    <property type="entry name" value="PFD_alpha_archaea"/>
</dbReference>
<evidence type="ECO:0000313" key="4">
    <source>
        <dbReference type="Proteomes" id="UP001168972"/>
    </source>
</evidence>
<keyword evidence="2" id="KW-0143">Chaperone</keyword>
<dbReference type="InterPro" id="IPR009053">
    <property type="entry name" value="Prefoldin"/>
</dbReference>
<dbReference type="PANTHER" id="PTHR12674">
    <property type="entry name" value="PREFOLDIN SUBUNIT 5"/>
    <property type="match status" value="1"/>
</dbReference>
<dbReference type="GO" id="GO:1990114">
    <property type="term" value="P:RNA polymerase II core complex assembly"/>
    <property type="evidence" value="ECO:0007669"/>
    <property type="project" value="TreeGrafter"/>
</dbReference>
<dbReference type="AlphaFoldDB" id="A0AA39CBL7"/>
<dbReference type="GO" id="GO:0005737">
    <property type="term" value="C:cytoplasm"/>
    <property type="evidence" value="ECO:0007669"/>
    <property type="project" value="TreeGrafter"/>
</dbReference>
<dbReference type="CDD" id="cd23157">
    <property type="entry name" value="Prefoldin_5"/>
    <property type="match status" value="1"/>
</dbReference>
<dbReference type="PANTHER" id="PTHR12674:SF2">
    <property type="entry name" value="PREFOLDIN SUBUNIT 5"/>
    <property type="match status" value="1"/>
</dbReference>
<dbReference type="EMBL" id="JAQQBR010001835">
    <property type="protein sequence ID" value="KAK0161209.1"/>
    <property type="molecule type" value="Genomic_DNA"/>
</dbReference>
<evidence type="ECO:0008006" key="5">
    <source>
        <dbReference type="Google" id="ProtNLM"/>
    </source>
</evidence>
<proteinExistence type="inferred from homology"/>
<comment type="similarity">
    <text evidence="1">Belongs to the prefoldin subunit alpha family.</text>
</comment>
<sequence>MSVISASEAPHLQQIDLTKLSLQQLSLLKQQLDKELGVFQDSLQTLKIAQSKFQESGHCLDKVTPDAKGKEVLVPLTESMYVPGRLSDTEHVLVDIGTGYFVEKTIDSAKDYFNRRVAYVTEQMEKIQMLGLEKSKIRDATVDVMGMKIQGQMRKEAA</sequence>
<dbReference type="GO" id="GO:0006457">
    <property type="term" value="P:protein folding"/>
    <property type="evidence" value="ECO:0007669"/>
    <property type="project" value="InterPro"/>
</dbReference>
<name>A0AA39CBL7_MICHY</name>
<dbReference type="Proteomes" id="UP001168972">
    <property type="component" value="Unassembled WGS sequence"/>
</dbReference>
<dbReference type="Gene3D" id="1.10.287.370">
    <property type="match status" value="1"/>
</dbReference>
<dbReference type="Pfam" id="PF02996">
    <property type="entry name" value="Prefoldin"/>
    <property type="match status" value="1"/>
</dbReference>
<reference evidence="3" key="2">
    <citation type="submission" date="2023-03" db="EMBL/GenBank/DDBJ databases">
        <authorList>
            <person name="Inwood S.N."/>
            <person name="Skelly J.G."/>
            <person name="Guhlin J."/>
            <person name="Harrop T.W.R."/>
            <person name="Goldson S.G."/>
            <person name="Dearden P.K."/>
        </authorList>
    </citation>
    <scope>NUCLEOTIDE SEQUENCE</scope>
    <source>
        <strain evidence="3">Lincoln</strain>
        <tissue evidence="3">Whole body</tissue>
    </source>
</reference>
<dbReference type="GO" id="GO:1990115">
    <property type="term" value="P:RNA polymerase III assembly"/>
    <property type="evidence" value="ECO:0007669"/>
    <property type="project" value="TreeGrafter"/>
</dbReference>
<dbReference type="FunFam" id="1.10.287.370:FF:000004">
    <property type="entry name" value="Probable prefoldin subunit 5"/>
    <property type="match status" value="1"/>
</dbReference>
<protein>
    <recommendedName>
        <fullName evidence="5">Prefoldin subunit 5</fullName>
    </recommendedName>
</protein>
<gene>
    <name evidence="3" type="ORF">PV327_009704</name>
</gene>
<dbReference type="InterPro" id="IPR004127">
    <property type="entry name" value="Prefoldin_subunit_alpha"/>
</dbReference>
<evidence type="ECO:0000313" key="3">
    <source>
        <dbReference type="EMBL" id="KAK0161209.1"/>
    </source>
</evidence>
<dbReference type="SUPFAM" id="SSF46579">
    <property type="entry name" value="Prefoldin"/>
    <property type="match status" value="1"/>
</dbReference>
<evidence type="ECO:0000256" key="1">
    <source>
        <dbReference type="ARBA" id="ARBA00010048"/>
    </source>
</evidence>
<keyword evidence="4" id="KW-1185">Reference proteome</keyword>
<reference evidence="3" key="1">
    <citation type="journal article" date="2023" name="bioRxiv">
        <title>Scaffold-level genome assemblies of two parasitoid biocontrol wasps reveal the parthenogenesis mechanism and an associated novel virus.</title>
        <authorList>
            <person name="Inwood S."/>
            <person name="Skelly J."/>
            <person name="Guhlin J."/>
            <person name="Harrop T."/>
            <person name="Goldson S."/>
            <person name="Dearden P."/>
        </authorList>
    </citation>
    <scope>NUCLEOTIDE SEQUENCE</scope>
    <source>
        <strain evidence="3">Lincoln</strain>
        <tissue evidence="3">Whole body</tissue>
    </source>
</reference>
<dbReference type="GO" id="GO:1990113">
    <property type="term" value="P:RNA polymerase I assembly"/>
    <property type="evidence" value="ECO:0007669"/>
    <property type="project" value="TreeGrafter"/>
</dbReference>
<comment type="caution">
    <text evidence="3">The sequence shown here is derived from an EMBL/GenBank/DDBJ whole genome shotgun (WGS) entry which is preliminary data.</text>
</comment>
<evidence type="ECO:0000256" key="2">
    <source>
        <dbReference type="ARBA" id="ARBA00023186"/>
    </source>
</evidence>
<organism evidence="3 4">
    <name type="scientific">Microctonus hyperodae</name>
    <name type="common">Parasitoid wasp</name>
    <dbReference type="NCBI Taxonomy" id="165561"/>
    <lineage>
        <taxon>Eukaryota</taxon>
        <taxon>Metazoa</taxon>
        <taxon>Ecdysozoa</taxon>
        <taxon>Arthropoda</taxon>
        <taxon>Hexapoda</taxon>
        <taxon>Insecta</taxon>
        <taxon>Pterygota</taxon>
        <taxon>Neoptera</taxon>
        <taxon>Endopterygota</taxon>
        <taxon>Hymenoptera</taxon>
        <taxon>Apocrita</taxon>
        <taxon>Ichneumonoidea</taxon>
        <taxon>Braconidae</taxon>
        <taxon>Euphorinae</taxon>
        <taxon>Microctonus</taxon>
    </lineage>
</organism>
<accession>A0AA39CBL7</accession>
<dbReference type="GO" id="GO:0051082">
    <property type="term" value="F:unfolded protein binding"/>
    <property type="evidence" value="ECO:0007669"/>
    <property type="project" value="InterPro"/>
</dbReference>
<dbReference type="NCBIfam" id="TIGR00293">
    <property type="entry name" value="prefoldin subunit alpha"/>
    <property type="match status" value="1"/>
</dbReference>
<dbReference type="GO" id="GO:0016272">
    <property type="term" value="C:prefoldin complex"/>
    <property type="evidence" value="ECO:0007669"/>
    <property type="project" value="InterPro"/>
</dbReference>